<dbReference type="AlphaFoldDB" id="A0AAW4LFW8"/>
<dbReference type="EMBL" id="JAHCVJ010000008">
    <property type="protein sequence ID" value="MBT0666071.1"/>
    <property type="molecule type" value="Genomic_DNA"/>
</dbReference>
<accession>A0AAW4LFW8</accession>
<protein>
    <submittedName>
        <fullName evidence="2">Cytochrome C</fullName>
    </submittedName>
</protein>
<dbReference type="Proteomes" id="UP000811899">
    <property type="component" value="Unassembled WGS sequence"/>
</dbReference>
<dbReference type="GO" id="GO:0020037">
    <property type="term" value="F:heme binding"/>
    <property type="evidence" value="ECO:0007669"/>
    <property type="project" value="InterPro"/>
</dbReference>
<feature type="signal peptide" evidence="1">
    <location>
        <begin position="1"/>
        <end position="19"/>
    </location>
</feature>
<dbReference type="Gene3D" id="1.10.760.10">
    <property type="entry name" value="Cytochrome c-like domain"/>
    <property type="match status" value="1"/>
</dbReference>
<sequence>MKAVIASLLLLVTAAPALAVDPAKAGTNLGNVRGGDFSKARSIIDKNCTTCHKSSKIDEALSAGKDMSAIQREMETRGAKLSAKEREVLGIYWKQSPLKKK</sequence>
<dbReference type="GO" id="GO:0009055">
    <property type="term" value="F:electron transfer activity"/>
    <property type="evidence" value="ECO:0007669"/>
    <property type="project" value="InterPro"/>
</dbReference>
<dbReference type="InterPro" id="IPR036909">
    <property type="entry name" value="Cyt_c-like_dom_sf"/>
</dbReference>
<evidence type="ECO:0000256" key="1">
    <source>
        <dbReference type="SAM" id="SignalP"/>
    </source>
</evidence>
<reference evidence="2 3" key="1">
    <citation type="submission" date="2021-05" db="EMBL/GenBank/DDBJ databases">
        <title>The draft genome of Geobacter pelophilus DSM 12255.</title>
        <authorList>
            <person name="Xu Z."/>
            <person name="Masuda Y."/>
            <person name="Itoh H."/>
            <person name="Senoo K."/>
        </authorList>
    </citation>
    <scope>NUCLEOTIDE SEQUENCE [LARGE SCALE GENOMIC DNA]</scope>
    <source>
        <strain evidence="2 3">DSM 12255</strain>
    </source>
</reference>
<keyword evidence="3" id="KW-1185">Reference proteome</keyword>
<proteinExistence type="predicted"/>
<evidence type="ECO:0000313" key="3">
    <source>
        <dbReference type="Proteomes" id="UP000811899"/>
    </source>
</evidence>
<name>A0AAW4LFW8_9BACT</name>
<feature type="chain" id="PRO_5043509614" evidence="1">
    <location>
        <begin position="20"/>
        <end position="101"/>
    </location>
</feature>
<comment type="caution">
    <text evidence="2">The sequence shown here is derived from an EMBL/GenBank/DDBJ whole genome shotgun (WGS) entry which is preliminary data.</text>
</comment>
<gene>
    <name evidence="2" type="ORF">KI809_17295</name>
</gene>
<keyword evidence="1" id="KW-0732">Signal</keyword>
<organism evidence="2 3">
    <name type="scientific">Geoanaerobacter pelophilus</name>
    <dbReference type="NCBI Taxonomy" id="60036"/>
    <lineage>
        <taxon>Bacteria</taxon>
        <taxon>Pseudomonadati</taxon>
        <taxon>Thermodesulfobacteriota</taxon>
        <taxon>Desulfuromonadia</taxon>
        <taxon>Geobacterales</taxon>
        <taxon>Geobacteraceae</taxon>
        <taxon>Geoanaerobacter</taxon>
    </lineage>
</organism>
<evidence type="ECO:0000313" key="2">
    <source>
        <dbReference type="EMBL" id="MBT0666071.1"/>
    </source>
</evidence>